<protein>
    <submittedName>
        <fullName evidence="1">(northern house mosquito) hypothetical protein</fullName>
    </submittedName>
</protein>
<reference evidence="1" key="1">
    <citation type="submission" date="2021-05" db="EMBL/GenBank/DDBJ databases">
        <authorList>
            <person name="Alioto T."/>
            <person name="Alioto T."/>
            <person name="Gomez Garrido J."/>
        </authorList>
    </citation>
    <scope>NUCLEOTIDE SEQUENCE</scope>
</reference>
<sequence>MAFVKGIRCPDEGSTIEADTGTLTCCCGGTCIRGFHRHSAQDYVRGRAEYGLVSRQEKNARHNLMLKGFRSAVTDLAGEVTTPVDLVDVVIVDWATLTDDLTQLVVERGGHVLGSVRNKIVTRVAIVLMNHRDRSVANPQHLH</sequence>
<organism evidence="1">
    <name type="scientific">Culex pipiens</name>
    <name type="common">House mosquito</name>
    <dbReference type="NCBI Taxonomy" id="7175"/>
    <lineage>
        <taxon>Eukaryota</taxon>
        <taxon>Metazoa</taxon>
        <taxon>Ecdysozoa</taxon>
        <taxon>Arthropoda</taxon>
        <taxon>Hexapoda</taxon>
        <taxon>Insecta</taxon>
        <taxon>Pterygota</taxon>
        <taxon>Neoptera</taxon>
        <taxon>Endopterygota</taxon>
        <taxon>Diptera</taxon>
        <taxon>Nematocera</taxon>
        <taxon>Culicoidea</taxon>
        <taxon>Culicidae</taxon>
        <taxon>Culicinae</taxon>
        <taxon>Culicini</taxon>
        <taxon>Culex</taxon>
        <taxon>Culex</taxon>
    </lineage>
</organism>
<name>A0A8D8G8E4_CULPI</name>
<proteinExistence type="predicted"/>
<dbReference type="EMBL" id="HBUE01132912">
    <property type="protein sequence ID" value="CAG6497370.1"/>
    <property type="molecule type" value="Transcribed_RNA"/>
</dbReference>
<evidence type="ECO:0000313" key="1">
    <source>
        <dbReference type="EMBL" id="CAG6497369.1"/>
    </source>
</evidence>
<dbReference type="EMBL" id="HBUE01132911">
    <property type="protein sequence ID" value="CAG6497369.1"/>
    <property type="molecule type" value="Transcribed_RNA"/>
</dbReference>
<dbReference type="EMBL" id="HBUE01132913">
    <property type="protein sequence ID" value="CAG6497371.1"/>
    <property type="molecule type" value="Transcribed_RNA"/>
</dbReference>
<dbReference type="AlphaFoldDB" id="A0A8D8G8E4"/>
<accession>A0A8D8G8E4</accession>
<dbReference type="EMBL" id="HBUE01132910">
    <property type="protein sequence ID" value="CAG6497368.1"/>
    <property type="molecule type" value="Transcribed_RNA"/>
</dbReference>